<evidence type="ECO:0000313" key="4">
    <source>
        <dbReference type="Proteomes" id="UP000571018"/>
    </source>
</evidence>
<evidence type="ECO:0000256" key="1">
    <source>
        <dbReference type="SAM" id="MobiDB-lite"/>
    </source>
</evidence>
<feature type="domain" description="Bacterial archaeo-eukaryotic release factor family 6" evidence="2">
    <location>
        <begin position="126"/>
        <end position="268"/>
    </location>
</feature>
<dbReference type="Proteomes" id="UP000571018">
    <property type="component" value="Unassembled WGS sequence"/>
</dbReference>
<dbReference type="AlphaFoldDB" id="A0A839A5Z3"/>
<gene>
    <name evidence="3" type="ORF">HW423_07695</name>
</gene>
<feature type="compositionally biased region" description="Basic and acidic residues" evidence="1">
    <location>
        <begin position="189"/>
        <end position="198"/>
    </location>
</feature>
<reference evidence="3 4" key="1">
    <citation type="submission" date="2020-06" db="EMBL/GenBank/DDBJ databases">
        <title>Reclassification of Facklamia ignava, Facklamia soureckii and Facklami tabacinasalis as Falseniella iganva gen. nov., comb. nov., Hutsoniella ignava gen. nov., comb. nov., and Ruoffia tabacinasalis gen. nov., comb. nov and description of Ruoffia haltotolerans sp. nov., isolated from hypersaline Inland Sea of Qatar.</title>
        <authorList>
            <person name="Fotedar R."/>
            <person name="Sankaranarayanan K."/>
            <person name="Lawson P."/>
            <person name="Caldwell M."/>
            <person name="Zeyara A."/>
            <person name="Al Malki A."/>
            <person name="Ali M."/>
        </authorList>
    </citation>
    <scope>NUCLEOTIDE SEQUENCE [LARGE SCALE GENOMIC DNA]</scope>
    <source>
        <strain evidence="3 4">INB8</strain>
    </source>
</reference>
<protein>
    <recommendedName>
        <fullName evidence="2">Bacterial archaeo-eukaryotic release factor family 6 domain-containing protein</fullName>
    </recommendedName>
</protein>
<keyword evidence="4" id="KW-1185">Reference proteome</keyword>
<evidence type="ECO:0000259" key="2">
    <source>
        <dbReference type="Pfam" id="PF18848"/>
    </source>
</evidence>
<dbReference type="RefSeq" id="WP_218931356.1">
    <property type="nucleotide sequence ID" value="NZ_JACAOA010000020.1"/>
</dbReference>
<evidence type="ECO:0000313" key="3">
    <source>
        <dbReference type="EMBL" id="MBA5729666.1"/>
    </source>
</evidence>
<accession>A0A839A5Z3</accession>
<dbReference type="InterPro" id="IPR040628">
    <property type="entry name" value="BaeRF_family6"/>
</dbReference>
<name>A0A839A5Z3_9LACT</name>
<proteinExistence type="predicted"/>
<dbReference type="Pfam" id="PF18848">
    <property type="entry name" value="baeRF_family6"/>
    <property type="match status" value="1"/>
</dbReference>
<sequence length="375" mass="42383">MIKLTAFPAKELEQVDKLFVTIAMELHATSVSSDQDRIQLNNLLEDAKKKIEAECDKNVANKFLDQIERAKVNDIELVSYRGGLALYITEDEVYYYHLGIPVANLVNVGKAPNLTPLIENYQYTNQYHVLILNRDDIRLFEGDATSVKEIDFEGDDAPRTLKDALGSELTGGSDNSGAYGATGGGELGYHGHNDTSHEKDIDRENYFRVVDDYIHENYSSPRDLPLILYALSENQAVFRDLSKNPYLIDDRIEESGANVNFNTVQEKALNRNIEIVKKEQETMFNRFRETAPKFRVDNQLDDLSMSAIEGRIEELLVNKAYSQSGTITDNGSFEESDKDFLKQLITKVATAKGKIYIVPDDDMPEGINVSARLRY</sequence>
<comment type="caution">
    <text evidence="3">The sequence shown here is derived from an EMBL/GenBank/DDBJ whole genome shotgun (WGS) entry which is preliminary data.</text>
</comment>
<organism evidence="3 4">
    <name type="scientific">Ruoffia halotolerans</name>
    <dbReference type="NCBI Taxonomy" id="2748684"/>
    <lineage>
        <taxon>Bacteria</taxon>
        <taxon>Bacillati</taxon>
        <taxon>Bacillota</taxon>
        <taxon>Bacilli</taxon>
        <taxon>Lactobacillales</taxon>
        <taxon>Aerococcaceae</taxon>
        <taxon>Ruoffia</taxon>
    </lineage>
</organism>
<feature type="region of interest" description="Disordered" evidence="1">
    <location>
        <begin position="165"/>
        <end position="198"/>
    </location>
</feature>
<dbReference type="EMBL" id="JACAOA010000020">
    <property type="protein sequence ID" value="MBA5729666.1"/>
    <property type="molecule type" value="Genomic_DNA"/>
</dbReference>